<organism evidence="1 2">
    <name type="scientific">Anaplasma phagocytophilum str. ApNP</name>
    <dbReference type="NCBI Taxonomy" id="1359153"/>
    <lineage>
        <taxon>Bacteria</taxon>
        <taxon>Pseudomonadati</taxon>
        <taxon>Pseudomonadota</taxon>
        <taxon>Alphaproteobacteria</taxon>
        <taxon>Rickettsiales</taxon>
        <taxon>Anaplasmataceae</taxon>
        <taxon>Anaplasma</taxon>
        <taxon>phagocytophilum group</taxon>
    </lineage>
</organism>
<reference evidence="1 2" key="1">
    <citation type="submission" date="2015-01" db="EMBL/GenBank/DDBJ databases">
        <title>Genome Sequencing of Rickettsiales.</title>
        <authorList>
            <person name="Daugherty S.C."/>
            <person name="Su Q."/>
            <person name="Abolude K."/>
            <person name="Beier-Sexton M."/>
            <person name="Carlyon J.A."/>
            <person name="Carter R."/>
            <person name="Day N.P."/>
            <person name="Dumler S.J."/>
            <person name="Dyachenko V."/>
            <person name="Godinez A."/>
            <person name="Kurtti T.J."/>
            <person name="Lichay M."/>
            <person name="Mullins K.E."/>
            <person name="Ott S."/>
            <person name="Pappas-Brown V."/>
            <person name="Paris D.H."/>
            <person name="Patel P."/>
            <person name="Richards A.L."/>
            <person name="Sadzewicz L."/>
            <person name="Sears K."/>
            <person name="Seidman D."/>
            <person name="Sengamalay N."/>
            <person name="Stenos J."/>
            <person name="Tallon L.J."/>
            <person name="Vincent G."/>
            <person name="Fraser C.M."/>
            <person name="Munderloh U."/>
            <person name="Dunning-Hotopp J.C."/>
        </authorList>
    </citation>
    <scope>NUCLEOTIDE SEQUENCE [LARGE SCALE GENOMIC DNA]</scope>
    <source>
        <strain evidence="1 2">ApNP</strain>
    </source>
</reference>
<sequence length="70" mass="7779">MVRARQVSLIRIRTIVCAAITATPLRPTNLLIDIRVRNIKSIRKLDDVFTRGFGKSSGKLISLSSNNIIS</sequence>
<evidence type="ECO:0000313" key="2">
    <source>
        <dbReference type="Proteomes" id="UP000033385"/>
    </source>
</evidence>
<dbReference type="EMBL" id="LANW01000001">
    <property type="protein sequence ID" value="KJV67123.1"/>
    <property type="molecule type" value="Genomic_DNA"/>
</dbReference>
<evidence type="ECO:0000313" key="1">
    <source>
        <dbReference type="EMBL" id="KJV67123.1"/>
    </source>
</evidence>
<accession>A0A0F3NGE1</accession>
<comment type="caution">
    <text evidence="1">The sequence shown here is derived from an EMBL/GenBank/DDBJ whole genome shotgun (WGS) entry which is preliminary data.</text>
</comment>
<proteinExistence type="predicted"/>
<dbReference type="AlphaFoldDB" id="A0A0F3NGE1"/>
<gene>
    <name evidence="1" type="ORF">APHNP_0398</name>
</gene>
<name>A0A0F3NGE1_ANAPH</name>
<dbReference type="Proteomes" id="UP000033385">
    <property type="component" value="Unassembled WGS sequence"/>
</dbReference>
<protein>
    <submittedName>
        <fullName evidence="1">Uncharacterized protein</fullName>
    </submittedName>
</protein>